<evidence type="ECO:0000256" key="1">
    <source>
        <dbReference type="ARBA" id="ARBA00004613"/>
    </source>
</evidence>
<dbReference type="SUPFAM" id="SSF55797">
    <property type="entry name" value="PR-1-like"/>
    <property type="match status" value="1"/>
</dbReference>
<name>A0A8J6LHG5_TENMO</name>
<comment type="subcellular location">
    <subcellularLocation>
        <location evidence="1">Secreted</location>
    </subcellularLocation>
</comment>
<dbReference type="EMBL" id="JABDTM020015034">
    <property type="protein sequence ID" value="KAH0819263.1"/>
    <property type="molecule type" value="Genomic_DNA"/>
</dbReference>
<keyword evidence="5" id="KW-1185">Reference proteome</keyword>
<dbReference type="Pfam" id="PF00188">
    <property type="entry name" value="CAP"/>
    <property type="match status" value="1"/>
</dbReference>
<dbReference type="InterPro" id="IPR014044">
    <property type="entry name" value="CAP_dom"/>
</dbReference>
<dbReference type="GO" id="GO:0005576">
    <property type="term" value="C:extracellular region"/>
    <property type="evidence" value="ECO:0007669"/>
    <property type="project" value="UniProtKB-SubCell"/>
</dbReference>
<proteinExistence type="predicted"/>
<dbReference type="Proteomes" id="UP000719412">
    <property type="component" value="Unassembled WGS sequence"/>
</dbReference>
<feature type="domain" description="SCP" evidence="3">
    <location>
        <begin position="1"/>
        <end position="132"/>
    </location>
</feature>
<organism evidence="4 5">
    <name type="scientific">Tenebrio molitor</name>
    <name type="common">Yellow mealworm beetle</name>
    <dbReference type="NCBI Taxonomy" id="7067"/>
    <lineage>
        <taxon>Eukaryota</taxon>
        <taxon>Metazoa</taxon>
        <taxon>Ecdysozoa</taxon>
        <taxon>Arthropoda</taxon>
        <taxon>Hexapoda</taxon>
        <taxon>Insecta</taxon>
        <taxon>Pterygota</taxon>
        <taxon>Neoptera</taxon>
        <taxon>Endopterygota</taxon>
        <taxon>Coleoptera</taxon>
        <taxon>Polyphaga</taxon>
        <taxon>Cucujiformia</taxon>
        <taxon>Tenebrionidae</taxon>
        <taxon>Tenebrio</taxon>
    </lineage>
</organism>
<comment type="caution">
    <text evidence="4">The sequence shown here is derived from an EMBL/GenBank/DDBJ whole genome shotgun (WGS) entry which is preliminary data.</text>
</comment>
<accession>A0A8J6LHG5</accession>
<dbReference type="AlphaFoldDB" id="A0A8J6LHG5"/>
<sequence>MMVINYDLELEYIAKCYGGYYVYGHDTCRRTVDKAWVGQNLAGTGGNSSTAHMLNMERWYNEVKLIDRADYIFPHFSGATPKEGTIYHFTQFIWASMTHMGCARIWNPKNKADSGAWRYTMLCNYKGLNGKAMNMKDETTTWRFKINPIKSISILMTSSIDIKRWQLPSRDTPLQRTSDLQEPSTRYLGVFRFSDIHPSKCLHQVTHLTRIENRNGHFQERYSFRTMNSNTITKLLFKYPPHILQIVYKPI</sequence>
<reference evidence="4" key="2">
    <citation type="submission" date="2021-08" db="EMBL/GenBank/DDBJ databases">
        <authorList>
            <person name="Eriksson T."/>
        </authorList>
    </citation>
    <scope>NUCLEOTIDE SEQUENCE</scope>
    <source>
        <strain evidence="4">Stoneville</strain>
        <tissue evidence="4">Whole head</tissue>
    </source>
</reference>
<dbReference type="InterPro" id="IPR035940">
    <property type="entry name" value="CAP_sf"/>
</dbReference>
<evidence type="ECO:0000313" key="4">
    <source>
        <dbReference type="EMBL" id="KAH0819263.1"/>
    </source>
</evidence>
<evidence type="ECO:0000259" key="3">
    <source>
        <dbReference type="SMART" id="SM00198"/>
    </source>
</evidence>
<dbReference type="Gene3D" id="3.40.33.10">
    <property type="entry name" value="CAP"/>
    <property type="match status" value="1"/>
</dbReference>
<gene>
    <name evidence="4" type="ORF">GEV33_003528</name>
</gene>
<evidence type="ECO:0000256" key="2">
    <source>
        <dbReference type="ARBA" id="ARBA00022525"/>
    </source>
</evidence>
<dbReference type="CDD" id="cd05380">
    <property type="entry name" value="CAP_euk"/>
    <property type="match status" value="1"/>
</dbReference>
<reference evidence="4" key="1">
    <citation type="journal article" date="2020" name="J Insects Food Feed">
        <title>The yellow mealworm (Tenebrio molitor) genome: a resource for the emerging insects as food and feed industry.</title>
        <authorList>
            <person name="Eriksson T."/>
            <person name="Andere A."/>
            <person name="Kelstrup H."/>
            <person name="Emery V."/>
            <person name="Picard C."/>
        </authorList>
    </citation>
    <scope>NUCLEOTIDE SEQUENCE</scope>
    <source>
        <strain evidence="4">Stoneville</strain>
        <tissue evidence="4">Whole head</tissue>
    </source>
</reference>
<protein>
    <recommendedName>
        <fullName evidence="3">SCP domain-containing protein</fullName>
    </recommendedName>
</protein>
<evidence type="ECO:0000313" key="5">
    <source>
        <dbReference type="Proteomes" id="UP000719412"/>
    </source>
</evidence>
<dbReference type="SMART" id="SM00198">
    <property type="entry name" value="SCP"/>
    <property type="match status" value="1"/>
</dbReference>
<keyword evidence="2" id="KW-0964">Secreted</keyword>